<comment type="subcellular location">
    <subcellularLocation>
        <location evidence="1">Cytoplasm</location>
        <location evidence="1">Cytoskeleton</location>
    </subcellularLocation>
</comment>
<dbReference type="Proteomes" id="UP001347796">
    <property type="component" value="Unassembled WGS sequence"/>
</dbReference>
<feature type="compositionally biased region" description="Basic and acidic residues" evidence="7">
    <location>
        <begin position="213"/>
        <end position="225"/>
    </location>
</feature>
<keyword evidence="9" id="KW-1185">Reference proteome</keyword>
<dbReference type="GO" id="GO:0015630">
    <property type="term" value="C:microtubule cytoskeleton"/>
    <property type="evidence" value="ECO:0007669"/>
    <property type="project" value="TreeGrafter"/>
</dbReference>
<dbReference type="GO" id="GO:0005930">
    <property type="term" value="C:axoneme"/>
    <property type="evidence" value="ECO:0007669"/>
    <property type="project" value="TreeGrafter"/>
</dbReference>
<feature type="region of interest" description="Disordered" evidence="7">
    <location>
        <begin position="213"/>
        <end position="241"/>
    </location>
</feature>
<feature type="compositionally biased region" description="Polar residues" evidence="7">
    <location>
        <begin position="317"/>
        <end position="331"/>
    </location>
</feature>
<evidence type="ECO:0000256" key="1">
    <source>
        <dbReference type="ARBA" id="ARBA00004245"/>
    </source>
</evidence>
<reference evidence="8 9" key="1">
    <citation type="submission" date="2024-01" db="EMBL/GenBank/DDBJ databases">
        <title>The genome of the rayed Mediterranean limpet Patella caerulea (Linnaeus, 1758).</title>
        <authorList>
            <person name="Anh-Thu Weber A."/>
            <person name="Halstead-Nussloch G."/>
        </authorList>
    </citation>
    <scope>NUCLEOTIDE SEQUENCE [LARGE SCALE GENOMIC DNA]</scope>
    <source>
        <strain evidence="8">AATW-2023a</strain>
        <tissue evidence="8">Whole specimen</tissue>
    </source>
</reference>
<keyword evidence="2" id="KW-0963">Cytoplasm</keyword>
<feature type="region of interest" description="Disordered" evidence="7">
    <location>
        <begin position="666"/>
        <end position="702"/>
    </location>
</feature>
<dbReference type="Gene3D" id="3.30.470.20">
    <property type="entry name" value="ATP-grasp fold, B domain"/>
    <property type="match status" value="1"/>
</dbReference>
<organism evidence="8 9">
    <name type="scientific">Patella caerulea</name>
    <name type="common">Rayed Mediterranean limpet</name>
    <dbReference type="NCBI Taxonomy" id="87958"/>
    <lineage>
        <taxon>Eukaryota</taxon>
        <taxon>Metazoa</taxon>
        <taxon>Spiralia</taxon>
        <taxon>Lophotrochozoa</taxon>
        <taxon>Mollusca</taxon>
        <taxon>Gastropoda</taxon>
        <taxon>Patellogastropoda</taxon>
        <taxon>Patelloidea</taxon>
        <taxon>Patellidae</taxon>
        <taxon>Patella</taxon>
    </lineage>
</organism>
<feature type="region of interest" description="Disordered" evidence="7">
    <location>
        <begin position="588"/>
        <end position="632"/>
    </location>
</feature>
<evidence type="ECO:0000313" key="8">
    <source>
        <dbReference type="EMBL" id="KAK6176777.1"/>
    </source>
</evidence>
<name>A0AAN8JFW6_PATCE</name>
<evidence type="ECO:0000256" key="3">
    <source>
        <dbReference type="ARBA" id="ARBA00022598"/>
    </source>
</evidence>
<comment type="caution">
    <text evidence="8">The sequence shown here is derived from an EMBL/GenBank/DDBJ whole genome shotgun (WGS) entry which is preliminary data.</text>
</comment>
<dbReference type="EMBL" id="JAZGQO010000010">
    <property type="protein sequence ID" value="KAK6176777.1"/>
    <property type="molecule type" value="Genomic_DNA"/>
</dbReference>
<evidence type="ECO:0000256" key="4">
    <source>
        <dbReference type="ARBA" id="ARBA00022741"/>
    </source>
</evidence>
<evidence type="ECO:0000313" key="9">
    <source>
        <dbReference type="Proteomes" id="UP001347796"/>
    </source>
</evidence>
<dbReference type="GO" id="GO:0005524">
    <property type="term" value="F:ATP binding"/>
    <property type="evidence" value="ECO:0007669"/>
    <property type="project" value="UniProtKB-KW"/>
</dbReference>
<evidence type="ECO:0000256" key="6">
    <source>
        <dbReference type="ARBA" id="ARBA00023212"/>
    </source>
</evidence>
<feature type="region of interest" description="Disordered" evidence="7">
    <location>
        <begin position="394"/>
        <end position="445"/>
    </location>
</feature>
<keyword evidence="3" id="KW-0436">Ligase</keyword>
<dbReference type="PANTHER" id="PTHR45870:SF2">
    <property type="entry name" value="TUBULIN MONOGLYCYLASE TTLL3"/>
    <property type="match status" value="1"/>
</dbReference>
<dbReference type="GO" id="GO:0060271">
    <property type="term" value="P:cilium assembly"/>
    <property type="evidence" value="ECO:0007669"/>
    <property type="project" value="TreeGrafter"/>
</dbReference>
<dbReference type="PROSITE" id="PS51221">
    <property type="entry name" value="TTL"/>
    <property type="match status" value="1"/>
</dbReference>
<feature type="region of interest" description="Disordered" evidence="7">
    <location>
        <begin position="289"/>
        <end position="340"/>
    </location>
</feature>
<evidence type="ECO:0000256" key="7">
    <source>
        <dbReference type="SAM" id="MobiDB-lite"/>
    </source>
</evidence>
<dbReference type="InterPro" id="IPR004344">
    <property type="entry name" value="TTL/TTLL_fam"/>
</dbReference>
<dbReference type="GO" id="GO:0070736">
    <property type="term" value="F:protein-glycine ligase activity, initiating"/>
    <property type="evidence" value="ECO:0007669"/>
    <property type="project" value="TreeGrafter"/>
</dbReference>
<keyword evidence="6" id="KW-0206">Cytoskeleton</keyword>
<dbReference type="PANTHER" id="PTHR45870">
    <property type="entry name" value="TUBULIN MONOGLYCYLASE TTLL3"/>
    <property type="match status" value="1"/>
</dbReference>
<evidence type="ECO:0000256" key="2">
    <source>
        <dbReference type="ARBA" id="ARBA00022490"/>
    </source>
</evidence>
<dbReference type="SUPFAM" id="SSF56059">
    <property type="entry name" value="Glutathione synthetase ATP-binding domain-like"/>
    <property type="match status" value="1"/>
</dbReference>
<keyword evidence="4" id="KW-0547">Nucleotide-binding</keyword>
<accession>A0AAN8JFW6</accession>
<dbReference type="GO" id="GO:0003341">
    <property type="term" value="P:cilium movement"/>
    <property type="evidence" value="ECO:0007669"/>
    <property type="project" value="TreeGrafter"/>
</dbReference>
<protein>
    <submittedName>
        <fullName evidence="8">Uncharacterized protein</fullName>
    </submittedName>
</protein>
<dbReference type="InterPro" id="IPR051437">
    <property type="entry name" value="TTLL_monoglycylase"/>
</dbReference>
<sequence>MGRRSQYMDADLTFVPKISATSQRIALEKRHILENSYGIPHFMLETKSRLNTREPLGPIVSITDHQSKPRFIESMSDEKCSNKKVFHKLSSEFEDGSEKSSILANATSKGLNQMLIKKNQEFDCETTEKNVSLSTRNDDLDTSVFTFKPSLNTASIKIAETLNSDFMSRQQQHIENQRKHIEKAGHLFNKKNLNLSPHSKRYSSRICKDNDIISESESGKEKGDKISSPTDQFDSKVTSDDNLEETLSELEDMPAVSPLSINRMKTTTSPNLQRLLEGPYANHDVLKSQKARFNNPGVLPRPRPNGDSTDGDKENDAPSNFTQSRSKTMPTLNRPKAGRKMSLVADGERLRNAKEIVEKAIKFRKIFTIQGGYASIRQSLRKRGWVEKFYKTTGPVKRASRPKRRKQNSESDDSDGDNDDDDDDDDDDGTDDDTDAPKIPPWEEDDGIYGIMSRMVRNVNPVFFWVLKRDVIDYRFLLREQMVNHYCKAGSFTTKVGLCVNLRNVRLFDNADPDSFCPRCYRLSHEEDKEAFIEDYRLSACMNIVKIIHSVCVNSSIQNIDPKPSVDKCVTININSVNNTTETVLTSKSSAKTGDKHNITKETVVNEIVPNTENLTESREKPSQDSEKKEIVKPSCKDPKCAEITKDGTKCVHLEEDEIKIKEEKRKEEEKLDESKKLNLSRRGSDNPTQSKLSPRGAKKKKKKIVVPVQALELAIKQCEKFLRFNLHEDIDETDETACLSEEKWDQLLQWYYNLAHDDGVILSVPQVLIEKCDSLMNRLKARCPQFELDGVKNVWIVKPGAKSRGRGIVCYDKLEDMLKLVSSQVVRKDSKYVVQKYIERPLLIYNTKFDIRQWFLVTDWNPLTIYFYQDSYLRFCSQQYTLDDFDESIHLSNNAIQKHYKNGPRSTSLPSDNMWTHEQFKDYLKSKKQDNLWEELIYPGMKKAIQCALLTAQDLIEYRKSSFELYGADFMLTENYHPWLIEINSSPSMEASTAVTARMCNSVLDDTIKVVIDRKHDRNCDIGRFELAFKQPVVSVPPYIGINLHVDGQGIKKPIGYKKPEVIQSTDLFSPKQILTAKSPDLKSVISNSNIQANSDSKKKETVLTLTDVGQKKDNMAKKSPVQGAPSKSNISTMLKQLPKAGSTSVEASGCDYKLQSSVSDTGISRSQYYHNQPEVPPPKVIKSGGANRVPEPPPHPKVCLQTPYMAVGNRRIVSKTSVSVNYNIPGAPSEKPSRAAAVTVKNVETTDLRNVKGQKGKIIDPRIPACLFPLSKVKRKPKKIKNKTLVKVPRPHVTVKFPKVTYAGVDVSFDETHTSRTLPKLKMFNLSKSKEDIFRPNRAFGAVEGT</sequence>
<feature type="compositionally biased region" description="Basic and acidic residues" evidence="7">
    <location>
        <begin position="666"/>
        <end position="677"/>
    </location>
</feature>
<evidence type="ECO:0000256" key="5">
    <source>
        <dbReference type="ARBA" id="ARBA00022840"/>
    </source>
</evidence>
<gene>
    <name evidence="8" type="ORF">SNE40_015012</name>
</gene>
<feature type="compositionally biased region" description="Acidic residues" evidence="7">
    <location>
        <begin position="410"/>
        <end position="434"/>
    </location>
</feature>
<proteinExistence type="predicted"/>
<keyword evidence="5" id="KW-0067">ATP-binding</keyword>
<dbReference type="Pfam" id="PF03133">
    <property type="entry name" value="TTL"/>
    <property type="match status" value="1"/>
</dbReference>
<feature type="compositionally biased region" description="Basic and acidic residues" evidence="7">
    <location>
        <begin position="616"/>
        <end position="632"/>
    </location>
</feature>
<dbReference type="FunFam" id="3.30.470.20:FF:000032">
    <property type="entry name" value="tubulin monoglycylase TTLL3 isoform X2"/>
    <property type="match status" value="1"/>
</dbReference>